<dbReference type="Gene3D" id="3.90.280.10">
    <property type="entry name" value="PEBP-like"/>
    <property type="match status" value="1"/>
</dbReference>
<reference evidence="2 3" key="1">
    <citation type="submission" date="2018-04" db="EMBL/GenBank/DDBJ databases">
        <authorList>
            <person name="Huttner S."/>
            <person name="Dainat J."/>
        </authorList>
    </citation>
    <scope>NUCLEOTIDE SEQUENCE [LARGE SCALE GENOMIC DNA]</scope>
</reference>
<feature type="compositionally biased region" description="Polar residues" evidence="1">
    <location>
        <begin position="234"/>
        <end position="249"/>
    </location>
</feature>
<evidence type="ECO:0000256" key="1">
    <source>
        <dbReference type="SAM" id="MobiDB-lite"/>
    </source>
</evidence>
<feature type="compositionally biased region" description="Low complexity" evidence="1">
    <location>
        <begin position="257"/>
        <end position="291"/>
    </location>
</feature>
<protein>
    <submittedName>
        <fullName evidence="2">83b50a51-af45-4b37-b9da-5dcb92ab02c8</fullName>
    </submittedName>
</protein>
<accession>A0A3S4BB77</accession>
<name>A0A3S4BB77_9PEZI</name>
<evidence type="ECO:0000313" key="2">
    <source>
        <dbReference type="EMBL" id="SPQ26913.1"/>
    </source>
</evidence>
<dbReference type="EMBL" id="OUUZ01000018">
    <property type="protein sequence ID" value="SPQ26913.1"/>
    <property type="molecule type" value="Genomic_DNA"/>
</dbReference>
<gene>
    <name evidence="2" type="ORF">TT172_LOCUS9332</name>
</gene>
<proteinExistence type="predicted"/>
<dbReference type="AlphaFoldDB" id="A0A3S4BB77"/>
<feature type="region of interest" description="Disordered" evidence="1">
    <location>
        <begin position="234"/>
        <end position="291"/>
    </location>
</feature>
<evidence type="ECO:0000313" key="3">
    <source>
        <dbReference type="Proteomes" id="UP000289323"/>
    </source>
</evidence>
<organism evidence="2 3">
    <name type="scientific">Thermothielavioides terrestris</name>
    <dbReference type="NCBI Taxonomy" id="2587410"/>
    <lineage>
        <taxon>Eukaryota</taxon>
        <taxon>Fungi</taxon>
        <taxon>Dikarya</taxon>
        <taxon>Ascomycota</taxon>
        <taxon>Pezizomycotina</taxon>
        <taxon>Sordariomycetes</taxon>
        <taxon>Sordariomycetidae</taxon>
        <taxon>Sordariales</taxon>
        <taxon>Chaetomiaceae</taxon>
        <taxon>Thermothielavioides</taxon>
    </lineage>
</organism>
<dbReference type="InterPro" id="IPR036610">
    <property type="entry name" value="PEBP-like_sf"/>
</dbReference>
<sequence length="385" mass="40929">MGSATIDTPGGQVTWDDVSSEPIVMFSRAAGNQTYLSMALELSLNMTSSDPLTVLSSSTVYLSWLQTGMQAASSQSPIMASEVNPVVPFKLDGQDSNQPKVLMTLLYLQPHPLIVTDSFMQAFDSMRTDSSKRQNFDFQAFCNSSSITNLQAATWMVVNGTSAEGGGSIGGGETVTQTVQVTMNPSNTGDSGQQVTSMVTMDASGSPTVFTTAMVSSDCGCADESQETVPMMSTTDAAGSSTTMVTTTPGMLPPPAASDSTSATASSSSSSSSLSSSDNGTPTTVEDMTTTDMLMSTVTSAPTNTMGGSSEYCNGQGGSVVTVMSTVTVTVADMTHRGTIQLRDTIRHWNAIQHWDTIRHCDQHWRPDWQHVDYVNFQFYWDCAD</sequence>
<dbReference type="Proteomes" id="UP000289323">
    <property type="component" value="Unassembled WGS sequence"/>
</dbReference>